<dbReference type="PATRIC" id="fig|1353534.3.peg.654"/>
<dbReference type="AlphaFoldDB" id="A0A1A6B1H0"/>
<evidence type="ECO:0000313" key="2">
    <source>
        <dbReference type="Proteomes" id="UP000093954"/>
    </source>
</evidence>
<sequence>MTAIVIISSLLIGTLEGIALVKKKMWKELSCVVILLIIALCFQTSKNLGMATPIDLIEKLLEPIGKIFFNKL</sequence>
<proteinExistence type="predicted"/>
<reference evidence="1 2" key="1">
    <citation type="journal article" date="2012" name="Front. Microbiol.">
        <title>Draft Genome Sequence of the Virulent Strain 01-B526 of the Fish Pathogen Aeromonas salmonicida.</title>
        <authorList>
            <person name="Charette S.J."/>
            <person name="Brochu F."/>
            <person name="Boyle B."/>
            <person name="Filion G."/>
            <person name="Tanaka K.H."/>
            <person name="Derome N."/>
        </authorList>
    </citation>
    <scope>NUCLEOTIDE SEQUENCE [LARGE SCALE GENOMIC DNA]</scope>
    <source>
        <strain evidence="1 2">P11</strain>
    </source>
</reference>
<keyword evidence="2" id="KW-1185">Reference proteome</keyword>
<evidence type="ECO:0000313" key="1">
    <source>
        <dbReference type="EMBL" id="OBR96196.1"/>
    </source>
</evidence>
<dbReference type="EMBL" id="LROS01000006">
    <property type="protein sequence ID" value="OBR96196.1"/>
    <property type="molecule type" value="Genomic_DNA"/>
</dbReference>
<accession>A0A1A6B1H0</accession>
<comment type="caution">
    <text evidence="1">The sequence shown here is derived from an EMBL/GenBank/DDBJ whole genome shotgun (WGS) entry which is preliminary data.</text>
</comment>
<dbReference type="RefSeq" id="WP_065077040.1">
    <property type="nucleotide sequence ID" value="NZ_LROS01000006.1"/>
</dbReference>
<protein>
    <submittedName>
        <fullName evidence="1">Uncharacterized protein</fullName>
    </submittedName>
</protein>
<organism evidence="1 2">
    <name type="scientific">Clostridium ragsdalei P11</name>
    <dbReference type="NCBI Taxonomy" id="1353534"/>
    <lineage>
        <taxon>Bacteria</taxon>
        <taxon>Bacillati</taxon>
        <taxon>Bacillota</taxon>
        <taxon>Clostridia</taxon>
        <taxon>Eubacteriales</taxon>
        <taxon>Clostridiaceae</taxon>
        <taxon>Clostridium</taxon>
    </lineage>
</organism>
<name>A0A1A6B1H0_9CLOT</name>
<dbReference type="Proteomes" id="UP000093954">
    <property type="component" value="Unassembled WGS sequence"/>
</dbReference>
<gene>
    <name evidence="1" type="ORF">CLRAG_06470</name>
</gene>